<evidence type="ECO:0000313" key="2">
    <source>
        <dbReference type="Proteomes" id="UP000001385"/>
    </source>
</evidence>
<dbReference type="EMBL" id="CP000872">
    <property type="protein sequence ID" value="ABX62149.1"/>
    <property type="molecule type" value="Genomic_DNA"/>
</dbReference>
<name>A9M594_BRUC2</name>
<evidence type="ECO:0008006" key="3">
    <source>
        <dbReference type="Google" id="ProtNLM"/>
    </source>
</evidence>
<gene>
    <name evidence="1" type="ordered locus">BCAN_A1099</name>
</gene>
<evidence type="ECO:0000313" key="1">
    <source>
        <dbReference type="EMBL" id="ABX62149.1"/>
    </source>
</evidence>
<dbReference type="KEGG" id="bcs:BCAN_A1099"/>
<dbReference type="AlphaFoldDB" id="A9M594"/>
<organism evidence="1 2">
    <name type="scientific">Brucella canis (strain ATCC 23365 / NCTC 10854 / RM-666)</name>
    <dbReference type="NCBI Taxonomy" id="483179"/>
    <lineage>
        <taxon>Bacteria</taxon>
        <taxon>Pseudomonadati</taxon>
        <taxon>Pseudomonadota</taxon>
        <taxon>Alphaproteobacteria</taxon>
        <taxon>Hyphomicrobiales</taxon>
        <taxon>Brucellaceae</taxon>
        <taxon>Brucella/Ochrobactrum group</taxon>
        <taxon>Brucella</taxon>
    </lineage>
</organism>
<reference evidence="1 2" key="1">
    <citation type="submission" date="2007-10" db="EMBL/GenBank/DDBJ databases">
        <title>Brucella canis ATCC 23365 whole genome shotgun sequencing project.</title>
        <authorList>
            <person name="Setubal J.C."/>
            <person name="Bowns C."/>
            <person name="Boyle S."/>
            <person name="Crasta O.R."/>
            <person name="Czar M.J."/>
            <person name="Dharmanolla C."/>
            <person name="Gillespie J.J."/>
            <person name="Kenyon R.W."/>
            <person name="Lu J."/>
            <person name="Mane S."/>
            <person name="Mohapatra S."/>
            <person name="Nagrani S."/>
            <person name="Purkayastha A."/>
            <person name="Rajasimha H.K."/>
            <person name="Shallom J.M."/>
            <person name="Shallom S."/>
            <person name="Shukla M."/>
            <person name="Snyder E.E."/>
            <person name="Sobral B.W."/>
            <person name="Wattam A.R."/>
            <person name="Will R."/>
            <person name="Williams K."/>
            <person name="Yoo H."/>
            <person name="Bruce D."/>
            <person name="Detter C."/>
            <person name="Munk C."/>
            <person name="Brettin T.S."/>
        </authorList>
    </citation>
    <scope>NUCLEOTIDE SEQUENCE [LARGE SCALE GENOMIC DNA]</scope>
    <source>
        <strain evidence="2">ATCC 23365 / NCTC 10854 / RM-666</strain>
    </source>
</reference>
<dbReference type="HOGENOM" id="CLU_3341068_0_0_5"/>
<keyword evidence="2" id="KW-1185">Reference proteome</keyword>
<proteinExistence type="predicted"/>
<protein>
    <recommendedName>
        <fullName evidence="3">Bro-N domain-containing protein</fullName>
    </recommendedName>
</protein>
<accession>A9M594</accession>
<dbReference type="Proteomes" id="UP000001385">
    <property type="component" value="Chromosome I"/>
</dbReference>
<sequence>MRSSRWALNKPIAKEFQNWLAREVIPEYLAEISANHI</sequence>